<dbReference type="GO" id="GO:0016020">
    <property type="term" value="C:membrane"/>
    <property type="evidence" value="ECO:0007669"/>
    <property type="project" value="UniProtKB-SubCell"/>
</dbReference>
<feature type="transmembrane region" description="Helical" evidence="6">
    <location>
        <begin position="259"/>
        <end position="278"/>
    </location>
</feature>
<dbReference type="EMBL" id="JADKGY010000001">
    <property type="protein sequence ID" value="MBK9981276.1"/>
    <property type="molecule type" value="Genomic_DNA"/>
</dbReference>
<evidence type="ECO:0000256" key="4">
    <source>
        <dbReference type="ARBA" id="ARBA00022989"/>
    </source>
</evidence>
<dbReference type="Gene3D" id="3.30.460.20">
    <property type="entry name" value="CorA soluble domain-like"/>
    <property type="match status" value="1"/>
</dbReference>
<dbReference type="CDD" id="cd12827">
    <property type="entry name" value="EcCorA_ZntB-like_u2"/>
    <property type="match status" value="1"/>
</dbReference>
<dbReference type="InterPro" id="IPR002523">
    <property type="entry name" value="MgTranspt_CorA/ZnTranspt_ZntB"/>
</dbReference>
<dbReference type="InterPro" id="IPR045861">
    <property type="entry name" value="CorA_cytoplasmic_dom"/>
</dbReference>
<comment type="similarity">
    <text evidence="2">Belongs to the CorA metal ion transporter (MIT) (TC 1.A.35) family.</text>
</comment>
<evidence type="ECO:0000313" key="7">
    <source>
        <dbReference type="EMBL" id="MBK9981276.1"/>
    </source>
</evidence>
<evidence type="ECO:0000256" key="3">
    <source>
        <dbReference type="ARBA" id="ARBA00022692"/>
    </source>
</evidence>
<evidence type="ECO:0000256" key="5">
    <source>
        <dbReference type="ARBA" id="ARBA00023136"/>
    </source>
</evidence>
<dbReference type="InterPro" id="IPR047199">
    <property type="entry name" value="CorA-like"/>
</dbReference>
<comment type="caution">
    <text evidence="7">The sequence shown here is derived from an EMBL/GenBank/DDBJ whole genome shotgun (WGS) entry which is preliminary data.</text>
</comment>
<evidence type="ECO:0000313" key="8">
    <source>
        <dbReference type="Proteomes" id="UP000808337"/>
    </source>
</evidence>
<keyword evidence="4 6" id="KW-1133">Transmembrane helix</keyword>
<reference evidence="7 8" key="1">
    <citation type="submission" date="2020-10" db="EMBL/GenBank/DDBJ databases">
        <title>Connecting structure to function with the recovery of over 1000 high-quality activated sludge metagenome-assembled genomes encoding full-length rRNA genes using long-read sequencing.</title>
        <authorList>
            <person name="Singleton C.M."/>
            <person name="Petriglieri F."/>
            <person name="Kristensen J.M."/>
            <person name="Kirkegaard R.H."/>
            <person name="Michaelsen T.Y."/>
            <person name="Andersen M.H."/>
            <person name="Karst S.M."/>
            <person name="Dueholm M.S."/>
            <person name="Nielsen P.H."/>
            <person name="Albertsen M."/>
        </authorList>
    </citation>
    <scope>NUCLEOTIDE SEQUENCE [LARGE SCALE GENOMIC DNA]</scope>
    <source>
        <strain evidence="7">Ribe_18-Q3-R11-54_MAXAC.273</strain>
    </source>
</reference>
<name>A0A9D7SSN5_9BACT</name>
<proteinExistence type="inferred from homology"/>
<dbReference type="AlphaFoldDB" id="A0A9D7SSN5"/>
<dbReference type="PANTHER" id="PTHR47891:SF2">
    <property type="entry name" value="MAGNESIUM AND COBALT TRANSPORTER"/>
    <property type="match status" value="1"/>
</dbReference>
<dbReference type="InterPro" id="IPR045863">
    <property type="entry name" value="CorA_TM1_TM2"/>
</dbReference>
<evidence type="ECO:0000256" key="1">
    <source>
        <dbReference type="ARBA" id="ARBA00004141"/>
    </source>
</evidence>
<dbReference type="Proteomes" id="UP000808337">
    <property type="component" value="Unassembled WGS sequence"/>
</dbReference>
<dbReference type="SUPFAM" id="SSF144083">
    <property type="entry name" value="Magnesium transport protein CorA, transmembrane region"/>
    <property type="match status" value="1"/>
</dbReference>
<protein>
    <submittedName>
        <fullName evidence="7">Magnesium transporter CorA family protein</fullName>
    </submittedName>
</protein>
<comment type="subcellular location">
    <subcellularLocation>
        <location evidence="1">Membrane</location>
        <topology evidence="1">Multi-pass membrane protein</topology>
    </subcellularLocation>
</comment>
<dbReference type="Gene3D" id="1.20.58.340">
    <property type="entry name" value="Magnesium transport protein CorA, transmembrane region"/>
    <property type="match status" value="2"/>
</dbReference>
<gene>
    <name evidence="7" type="ORF">IPP15_02430</name>
</gene>
<dbReference type="SUPFAM" id="SSF143865">
    <property type="entry name" value="CorA soluble domain-like"/>
    <property type="match status" value="1"/>
</dbReference>
<accession>A0A9D7SSN5</accession>
<dbReference type="Pfam" id="PF01544">
    <property type="entry name" value="CorA"/>
    <property type="match status" value="1"/>
</dbReference>
<feature type="transmembrane region" description="Helical" evidence="6">
    <location>
        <begin position="290"/>
        <end position="309"/>
    </location>
</feature>
<dbReference type="GO" id="GO:0046873">
    <property type="term" value="F:metal ion transmembrane transporter activity"/>
    <property type="evidence" value="ECO:0007669"/>
    <property type="project" value="InterPro"/>
</dbReference>
<evidence type="ECO:0000256" key="2">
    <source>
        <dbReference type="ARBA" id="ARBA00009765"/>
    </source>
</evidence>
<keyword evidence="5 6" id="KW-0472">Membrane</keyword>
<dbReference type="PANTHER" id="PTHR47891">
    <property type="entry name" value="TRANSPORTER-RELATED"/>
    <property type="match status" value="1"/>
</dbReference>
<evidence type="ECO:0000256" key="6">
    <source>
        <dbReference type="SAM" id="Phobius"/>
    </source>
</evidence>
<organism evidence="7 8">
    <name type="scientific">Candidatus Opimibacter skivensis</name>
    <dbReference type="NCBI Taxonomy" id="2982028"/>
    <lineage>
        <taxon>Bacteria</taxon>
        <taxon>Pseudomonadati</taxon>
        <taxon>Bacteroidota</taxon>
        <taxon>Saprospiria</taxon>
        <taxon>Saprospirales</taxon>
        <taxon>Saprospiraceae</taxon>
        <taxon>Candidatus Opimibacter</taxon>
    </lineage>
</organism>
<sequence length="315" mass="36583">MTRYYHIEDGRLTELDKPVLSCWINVTPPFEPSELEGLAEEHAIPIDFLTDALDVDERSRYEREDDIRLILVNTPMLNEIDKDNEAIYITAPIGIILTQDHVLTICQYENPILQRFIDGRIKGFDPSNEQMFVLNILEQNVMRFMDSLKKLNIKRNMIERELYNSSRNSEIQQLLRIEKSLVYFVNTLSSNELLNMKIKRTDFLRLGENEEEAEFFDDIIIDNGQALSMANIYTNILSGTMDAYTSIISNNLGLFIQRLTIITIILMVPTLVASFFGMNVRIPFEDTKGAFYIVLILATSLSLLLVWFFRRKNLF</sequence>
<keyword evidence="3 6" id="KW-0812">Transmembrane</keyword>